<dbReference type="PANTHER" id="PTHR30634">
    <property type="entry name" value="OUTER MEMBRANE LOLAB LIPOPROTEIN INSERTION APPARATUS"/>
    <property type="match status" value="1"/>
</dbReference>
<feature type="region of interest" description="Disordered" evidence="1">
    <location>
        <begin position="99"/>
        <end position="125"/>
    </location>
</feature>
<evidence type="ECO:0000313" key="2">
    <source>
        <dbReference type="EMBL" id="SEL08324.1"/>
    </source>
</evidence>
<sequence>MGAALASFRPDAVLIEGPPEADALLPLAASKEMTPPVALLAHVVDEPARAAFWPFAAFSPEWVALRYALDAEVPVRFIDLPAAHTFALAAENAAAQAAERVARSNNEEVESTESAESTPVPSDDGDAAELWRAERFDPIAELARAAGQEDAERWWDDVVEHVVHEARGSGEGSDVGPDVGAVPGGLGAGARAPDPLAPFRALAEAMTALRETASEAPDDLRREAWMRRQIRAASRAGHERIAVVCGAWHVPALDAKVPVAADNALLRGLPKASVEVTWVPWTHRRLSQQTGYGAGVASPGWYQHLFESGGRHVVEAWFTRMAALLREEDHPVSSAHVIEAVRLATTLAAVRGRPLPGLEETIDAARAVLCDDSDVPLGLIEERLVVGDALGQVPEAAPAVPLQRDLTRLQRSLRLKPEARVRVLDLDLRKELDAERSRLLHRLALLGIDWAVPTVSQTRSTGTFRESWELAWEPELAVRVAEAGVWGTTVEAAATARTAARAVEASRLGAITELAERCLSARLPDALPVVLRCLADRAALDTDVAHLAEALPALVRSLRYGDVRATGAGLLAELAHSLATRICIGLPSAATALDAAAAQTLAEHVAATHTAVGLLASAPAGPGTGGPEPWGPAHAGSEQSVSDQAAPGDDQEPMGIQGRWDACLRVLVVRESAAAVVRGRAARLLLDDGRLDEDEAARLLGLALTPGVPPAEGAAWVDGFLAGSGVLLVHDQRLLGIVDAWITAIPAAAFPDVLPLLRRTFSRLEAGVRRTVGELVRAGGREAAEGGGAGESPRGFGAGLDLVRAEPALATVRLILGSHPPQAVRRDGQAGQDGHAGPAGRDGHAGDDGQEATR</sequence>
<gene>
    <name evidence="2" type="ORF">SAMN05414137_105276</name>
</gene>
<proteinExistence type="predicted"/>
<keyword evidence="3" id="KW-1185">Reference proteome</keyword>
<dbReference type="AlphaFoldDB" id="A0A1H7MAX4"/>
<evidence type="ECO:0000313" key="3">
    <source>
        <dbReference type="Proteomes" id="UP000183015"/>
    </source>
</evidence>
<evidence type="ECO:0000256" key="1">
    <source>
        <dbReference type="SAM" id="MobiDB-lite"/>
    </source>
</evidence>
<dbReference type="Pfam" id="PF18934">
    <property type="entry name" value="DUF5682"/>
    <property type="match status" value="1"/>
</dbReference>
<feature type="compositionally biased region" description="Basic and acidic residues" evidence="1">
    <location>
        <begin position="841"/>
        <end position="854"/>
    </location>
</feature>
<dbReference type="EMBL" id="FOAZ01000005">
    <property type="protein sequence ID" value="SEL08324.1"/>
    <property type="molecule type" value="Genomic_DNA"/>
</dbReference>
<dbReference type="PANTHER" id="PTHR30634:SF14">
    <property type="match status" value="1"/>
</dbReference>
<dbReference type="STRING" id="235985.SAMN05414137_105276"/>
<organism evidence="2 3">
    <name type="scientific">Streptacidiphilus jiangxiensis</name>
    <dbReference type="NCBI Taxonomy" id="235985"/>
    <lineage>
        <taxon>Bacteria</taxon>
        <taxon>Bacillati</taxon>
        <taxon>Actinomycetota</taxon>
        <taxon>Actinomycetes</taxon>
        <taxon>Kitasatosporales</taxon>
        <taxon>Streptomycetaceae</taxon>
        <taxon>Streptacidiphilus</taxon>
    </lineage>
</organism>
<name>A0A1H7MAX4_STRJI</name>
<dbReference type="InterPro" id="IPR043737">
    <property type="entry name" value="DUF5682"/>
</dbReference>
<accession>A0A1H7MAX4</accession>
<dbReference type="eggNOG" id="COG1916">
    <property type="taxonomic scope" value="Bacteria"/>
</dbReference>
<dbReference type="InterPro" id="IPR050458">
    <property type="entry name" value="LolB"/>
</dbReference>
<feature type="region of interest" description="Disordered" evidence="1">
    <location>
        <begin position="617"/>
        <end position="654"/>
    </location>
</feature>
<reference evidence="3" key="1">
    <citation type="submission" date="2016-10" db="EMBL/GenBank/DDBJ databases">
        <authorList>
            <person name="Varghese N."/>
        </authorList>
    </citation>
    <scope>NUCLEOTIDE SEQUENCE [LARGE SCALE GENOMIC DNA]</scope>
    <source>
        <strain evidence="3">DSM 45096 / BCRC 16803 / CGMCC 4.1857 / CIP 109030 / JCM 12277 / KCTC 19219 / NBRC 100920 / 33214</strain>
    </source>
</reference>
<protein>
    <submittedName>
        <fullName evidence="2">Uncharacterized protein</fullName>
    </submittedName>
</protein>
<feature type="region of interest" description="Disordered" evidence="1">
    <location>
        <begin position="820"/>
        <end position="854"/>
    </location>
</feature>
<dbReference type="Proteomes" id="UP000183015">
    <property type="component" value="Unassembled WGS sequence"/>
</dbReference>